<evidence type="ECO:0000256" key="6">
    <source>
        <dbReference type="ARBA" id="ARBA00005159"/>
    </source>
</evidence>
<organism evidence="20 21">
    <name type="scientific">Desulfarculus baarsii (strain ATCC 33931 / DSM 2075 / LMG 7858 / VKM B-1802 / 2st14)</name>
    <dbReference type="NCBI Taxonomy" id="644282"/>
    <lineage>
        <taxon>Bacteria</taxon>
        <taxon>Pseudomonadati</taxon>
        <taxon>Thermodesulfobacteriota</taxon>
        <taxon>Desulfarculia</taxon>
        <taxon>Desulfarculales</taxon>
        <taxon>Desulfarculaceae</taxon>
        <taxon>Desulfarculus</taxon>
    </lineage>
</organism>
<dbReference type="AlphaFoldDB" id="E1QH54"/>
<feature type="binding site" evidence="19">
    <location>
        <position position="84"/>
    </location>
    <ligand>
        <name>GTP</name>
        <dbReference type="ChEBI" id="CHEBI:37565"/>
    </ligand>
</feature>
<dbReference type="HOGENOM" id="CLU_094161_0_1_7"/>
<dbReference type="EC" id="2.7.7.62" evidence="9"/>
<evidence type="ECO:0000256" key="13">
    <source>
        <dbReference type="ARBA" id="ARBA00022777"/>
    </source>
</evidence>
<gene>
    <name evidence="20" type="ordered locus">Deba_1529</name>
</gene>
<reference evidence="20 21" key="1">
    <citation type="journal article" date="2010" name="Stand. Genomic Sci.">
        <title>Complete genome sequence of Desulfarculus baarsii type strain (2st14).</title>
        <authorList>
            <person name="Sun H."/>
            <person name="Spring S."/>
            <person name="Lapidus A."/>
            <person name="Davenport K."/>
            <person name="Del Rio T.G."/>
            <person name="Tice H."/>
            <person name="Nolan M."/>
            <person name="Copeland A."/>
            <person name="Cheng J.F."/>
            <person name="Lucas S."/>
            <person name="Tapia R."/>
            <person name="Goodwin L."/>
            <person name="Pitluck S."/>
            <person name="Ivanova N."/>
            <person name="Pagani I."/>
            <person name="Mavromatis K."/>
            <person name="Ovchinnikova G."/>
            <person name="Pati A."/>
            <person name="Chen A."/>
            <person name="Palaniappan K."/>
            <person name="Hauser L."/>
            <person name="Chang Y.J."/>
            <person name="Jeffries C.D."/>
            <person name="Detter J.C."/>
            <person name="Han C."/>
            <person name="Rohde M."/>
            <person name="Brambilla E."/>
            <person name="Goker M."/>
            <person name="Woyke T."/>
            <person name="Bristow J."/>
            <person name="Eisen J.A."/>
            <person name="Markowitz V."/>
            <person name="Hugenholtz P."/>
            <person name="Kyrpides N.C."/>
            <person name="Klenk H.P."/>
            <person name="Land M."/>
        </authorList>
    </citation>
    <scope>NUCLEOTIDE SEQUENCE [LARGE SCALE GENOMIC DNA]</scope>
    <source>
        <strain evidence="21">ATCC 33931 / DSM 2075 / LMG 7858 / VKM B-1802 / 2st14</strain>
    </source>
</reference>
<evidence type="ECO:0000313" key="21">
    <source>
        <dbReference type="Proteomes" id="UP000009047"/>
    </source>
</evidence>
<keyword evidence="21" id="KW-1185">Reference proteome</keyword>
<dbReference type="PANTHER" id="PTHR34848">
    <property type="match status" value="1"/>
</dbReference>
<keyword evidence="20" id="KW-0548">Nucleotidyltransferase</keyword>
<name>E1QH54_DESB2</name>
<comment type="pathway">
    <text evidence="6">Cofactor biosynthesis; adenosylcobalamin biosynthesis; adenosylcobalamin from cob(II)yrinate a,c-diamide: step 5/7.</text>
</comment>
<evidence type="ECO:0000256" key="7">
    <source>
        <dbReference type="ARBA" id="ARBA00007490"/>
    </source>
</evidence>
<dbReference type="InterPro" id="IPR027417">
    <property type="entry name" value="P-loop_NTPase"/>
</dbReference>
<evidence type="ECO:0000256" key="9">
    <source>
        <dbReference type="ARBA" id="ARBA00012523"/>
    </source>
</evidence>
<evidence type="ECO:0000256" key="16">
    <source>
        <dbReference type="ARBA" id="ARBA00029570"/>
    </source>
</evidence>
<dbReference type="GO" id="GO:0043752">
    <property type="term" value="F:adenosylcobinamide kinase activity"/>
    <property type="evidence" value="ECO:0007669"/>
    <property type="project" value="UniProtKB-EC"/>
</dbReference>
<feature type="active site" description="GMP-histidine intermediate" evidence="18">
    <location>
        <position position="50"/>
    </location>
</feature>
<dbReference type="EMBL" id="CP002085">
    <property type="protein sequence ID" value="ADK84897.1"/>
    <property type="molecule type" value="Genomic_DNA"/>
</dbReference>
<feature type="binding site" evidence="19">
    <location>
        <begin position="9"/>
        <end position="16"/>
    </location>
    <ligand>
        <name>GTP</name>
        <dbReference type="ChEBI" id="CHEBI:37565"/>
    </ligand>
</feature>
<feature type="binding site" evidence="19">
    <location>
        <position position="62"/>
    </location>
    <ligand>
        <name>GTP</name>
        <dbReference type="ChEBI" id="CHEBI:37565"/>
    </ligand>
</feature>
<comment type="pathway">
    <text evidence="5">Cofactor biosynthesis; adenosylcobalamin biosynthesis; adenosylcobalamin from cob(II)yrinate a,c-diamide: step 6/7.</text>
</comment>
<evidence type="ECO:0000313" key="20">
    <source>
        <dbReference type="EMBL" id="ADK84897.1"/>
    </source>
</evidence>
<evidence type="ECO:0000256" key="3">
    <source>
        <dbReference type="ARBA" id="ARBA00001522"/>
    </source>
</evidence>
<dbReference type="Pfam" id="PF02283">
    <property type="entry name" value="CobU"/>
    <property type="match status" value="1"/>
</dbReference>
<evidence type="ECO:0000256" key="4">
    <source>
        <dbReference type="ARBA" id="ARBA00003889"/>
    </source>
</evidence>
<keyword evidence="10" id="KW-0169">Cobalamin biosynthesis</keyword>
<dbReference type="GO" id="GO:0005525">
    <property type="term" value="F:GTP binding"/>
    <property type="evidence" value="ECO:0007669"/>
    <property type="project" value="UniProtKB-KW"/>
</dbReference>
<dbReference type="SUPFAM" id="SSF52540">
    <property type="entry name" value="P-loop containing nucleoside triphosphate hydrolases"/>
    <property type="match status" value="1"/>
</dbReference>
<keyword evidence="11 20" id="KW-0808">Transferase</keyword>
<evidence type="ECO:0000256" key="14">
    <source>
        <dbReference type="ARBA" id="ARBA00022840"/>
    </source>
</evidence>
<evidence type="ECO:0000256" key="18">
    <source>
        <dbReference type="PIRSR" id="PIRSR006135-1"/>
    </source>
</evidence>
<evidence type="ECO:0000256" key="15">
    <source>
        <dbReference type="ARBA" id="ARBA00023134"/>
    </source>
</evidence>
<keyword evidence="12 19" id="KW-0547">Nucleotide-binding</keyword>
<comment type="function">
    <text evidence="4">Catalyzes ATP-dependent phosphorylation of adenosylcobinamide and addition of GMP to adenosylcobinamide phosphate.</text>
</comment>
<proteinExistence type="inferred from homology"/>
<comment type="catalytic activity">
    <reaction evidence="3">
        <text>adenosylcob(III)inamide + GTP = adenosylcob(III)inamide phosphate + GDP + H(+)</text>
        <dbReference type="Rhea" id="RHEA:15765"/>
        <dbReference type="ChEBI" id="CHEBI:2480"/>
        <dbReference type="ChEBI" id="CHEBI:15378"/>
        <dbReference type="ChEBI" id="CHEBI:37565"/>
        <dbReference type="ChEBI" id="CHEBI:58189"/>
        <dbReference type="ChEBI" id="CHEBI:58502"/>
        <dbReference type="EC" id="2.7.1.156"/>
    </reaction>
</comment>
<dbReference type="OrthoDB" id="9788370at2"/>
<evidence type="ECO:0000256" key="17">
    <source>
        <dbReference type="ARBA" id="ARBA00030571"/>
    </source>
</evidence>
<evidence type="ECO:0000256" key="10">
    <source>
        <dbReference type="ARBA" id="ARBA00022573"/>
    </source>
</evidence>
<evidence type="ECO:0000256" key="8">
    <source>
        <dbReference type="ARBA" id="ARBA00012016"/>
    </source>
</evidence>
<dbReference type="UniPathway" id="UPA00148">
    <property type="reaction ID" value="UER00236"/>
</dbReference>
<evidence type="ECO:0000256" key="12">
    <source>
        <dbReference type="ARBA" id="ARBA00022741"/>
    </source>
</evidence>
<evidence type="ECO:0000256" key="5">
    <source>
        <dbReference type="ARBA" id="ARBA00004692"/>
    </source>
</evidence>
<evidence type="ECO:0000256" key="2">
    <source>
        <dbReference type="ARBA" id="ARBA00000711"/>
    </source>
</evidence>
<dbReference type="Proteomes" id="UP000009047">
    <property type="component" value="Chromosome"/>
</dbReference>
<accession>E1QH54</accession>
<dbReference type="EC" id="2.7.1.156" evidence="8"/>
<evidence type="ECO:0000256" key="11">
    <source>
        <dbReference type="ARBA" id="ARBA00022679"/>
    </source>
</evidence>
<evidence type="ECO:0000256" key="1">
    <source>
        <dbReference type="ARBA" id="ARBA00000312"/>
    </source>
</evidence>
<keyword evidence="13" id="KW-0418">Kinase</keyword>
<evidence type="ECO:0000256" key="19">
    <source>
        <dbReference type="PIRSR" id="PIRSR006135-2"/>
    </source>
</evidence>
<feature type="binding site" evidence="19">
    <location>
        <begin position="34"/>
        <end position="36"/>
    </location>
    <ligand>
        <name>GTP</name>
        <dbReference type="ChEBI" id="CHEBI:37565"/>
    </ligand>
</feature>
<comment type="similarity">
    <text evidence="7">Belongs to the CobU/CobP family.</text>
</comment>
<dbReference type="NCBIfam" id="NF004469">
    <property type="entry name" value="PRK05800.1"/>
    <property type="match status" value="1"/>
</dbReference>
<dbReference type="eggNOG" id="COG2087">
    <property type="taxonomic scope" value="Bacteria"/>
</dbReference>
<sequence>MTEHTLILGGASSGKSAYAERLALALCPRPAYIATAQAWDDEMRQRVAKHIQRRGPAWTTIEEPLALEDALRAAARNHRLVLVDCLSLWLTNLMLQTPAGDAQLIERFDALAGLLGELGGQVLFVSNEVGLGIVPENALARRFRDLAGALHQTMAASCPRVLFVAAGLALALKGRPAGSTPEDLSRG</sequence>
<comment type="catalytic activity">
    <reaction evidence="1">
        <text>adenosylcob(III)inamide + ATP = adenosylcob(III)inamide phosphate + ADP + H(+)</text>
        <dbReference type="Rhea" id="RHEA:15769"/>
        <dbReference type="ChEBI" id="CHEBI:2480"/>
        <dbReference type="ChEBI" id="CHEBI:15378"/>
        <dbReference type="ChEBI" id="CHEBI:30616"/>
        <dbReference type="ChEBI" id="CHEBI:58502"/>
        <dbReference type="ChEBI" id="CHEBI:456216"/>
        <dbReference type="EC" id="2.7.1.156"/>
    </reaction>
</comment>
<dbReference type="RefSeq" id="WP_013258350.1">
    <property type="nucleotide sequence ID" value="NC_014365.1"/>
</dbReference>
<dbReference type="GO" id="GO:0005524">
    <property type="term" value="F:ATP binding"/>
    <property type="evidence" value="ECO:0007669"/>
    <property type="project" value="UniProtKB-KW"/>
</dbReference>
<dbReference type="GO" id="GO:0008820">
    <property type="term" value="F:cobinamide phosphate guanylyltransferase activity"/>
    <property type="evidence" value="ECO:0007669"/>
    <property type="project" value="UniProtKB-EC"/>
</dbReference>
<comment type="catalytic activity">
    <reaction evidence="2">
        <text>adenosylcob(III)inamide phosphate + GTP + H(+) = adenosylcob(III)inamide-GDP + diphosphate</text>
        <dbReference type="Rhea" id="RHEA:22712"/>
        <dbReference type="ChEBI" id="CHEBI:15378"/>
        <dbReference type="ChEBI" id="CHEBI:33019"/>
        <dbReference type="ChEBI" id="CHEBI:37565"/>
        <dbReference type="ChEBI" id="CHEBI:58502"/>
        <dbReference type="ChEBI" id="CHEBI:60487"/>
        <dbReference type="EC" id="2.7.7.62"/>
    </reaction>
</comment>
<dbReference type="GO" id="GO:0009236">
    <property type="term" value="P:cobalamin biosynthetic process"/>
    <property type="evidence" value="ECO:0007669"/>
    <property type="project" value="UniProtKB-UniPathway"/>
</dbReference>
<dbReference type="KEGG" id="dbr:Deba_1529"/>
<dbReference type="CDD" id="cd00544">
    <property type="entry name" value="CobU"/>
    <property type="match status" value="1"/>
</dbReference>
<keyword evidence="14" id="KW-0067">ATP-binding</keyword>
<dbReference type="PANTHER" id="PTHR34848:SF1">
    <property type="entry name" value="BIFUNCTIONAL ADENOSYLCOBALAMIN BIOSYNTHESIS PROTEIN COBU"/>
    <property type="match status" value="1"/>
</dbReference>
<keyword evidence="15 19" id="KW-0342">GTP-binding</keyword>
<dbReference type="InterPro" id="IPR003203">
    <property type="entry name" value="CobU/CobP"/>
</dbReference>
<dbReference type="STRING" id="644282.Deba_1529"/>
<dbReference type="PIRSF" id="PIRSF006135">
    <property type="entry name" value="CobU"/>
    <property type="match status" value="1"/>
</dbReference>
<dbReference type="Gene3D" id="3.40.50.300">
    <property type="entry name" value="P-loop containing nucleotide triphosphate hydrolases"/>
    <property type="match status" value="1"/>
</dbReference>
<protein>
    <recommendedName>
        <fullName evidence="16">Adenosylcobinamide kinase</fullName>
        <ecNumber evidence="8">2.7.1.156</ecNumber>
        <ecNumber evidence="9">2.7.7.62</ecNumber>
    </recommendedName>
    <alternativeName>
        <fullName evidence="17">Adenosylcobinamide-phosphate guanylyltransferase</fullName>
    </alternativeName>
</protein>